<sequence length="46" mass="5260">MAQFLGEERREWDVPLSQGLMADHDAALVEQFLHLTLVVDHGQEKV</sequence>
<gene>
    <name evidence="1" type="ORF">DAETH_37140</name>
</gene>
<dbReference type="Proteomes" id="UP001064971">
    <property type="component" value="Plasmid pDAETH-1"/>
</dbReference>
<organism evidence="1 2">
    <name type="scientific">Deinococcus aetherius</name>
    <dbReference type="NCBI Taxonomy" id="200252"/>
    <lineage>
        <taxon>Bacteria</taxon>
        <taxon>Thermotogati</taxon>
        <taxon>Deinococcota</taxon>
        <taxon>Deinococci</taxon>
        <taxon>Deinococcales</taxon>
        <taxon>Deinococcaceae</taxon>
        <taxon>Deinococcus</taxon>
    </lineage>
</organism>
<geneLocation type="plasmid" evidence="1 2">
    <name>pDAETH-1</name>
</geneLocation>
<keyword evidence="1" id="KW-0614">Plasmid</keyword>
<evidence type="ECO:0000313" key="1">
    <source>
        <dbReference type="EMBL" id="BDP43745.1"/>
    </source>
</evidence>
<keyword evidence="2" id="KW-1185">Reference proteome</keyword>
<dbReference type="EMBL" id="AP026561">
    <property type="protein sequence ID" value="BDP43745.1"/>
    <property type="molecule type" value="Genomic_DNA"/>
</dbReference>
<name>A0ABN6RK87_9DEIO</name>
<reference evidence="1" key="1">
    <citation type="submission" date="2022-07" db="EMBL/GenBank/DDBJ databases">
        <title>Complete Genome Sequence of the Radioresistant Bacterium Deinococcus aetherius ST0316, Isolated from the Air Dust collected in Lower Stratosphere above Japan.</title>
        <authorList>
            <person name="Satoh K."/>
            <person name="Hagiwara K."/>
            <person name="Katsumata K."/>
            <person name="Kubo A."/>
            <person name="Yokobori S."/>
            <person name="Yamagishi A."/>
            <person name="Oono Y."/>
            <person name="Narumi I."/>
        </authorList>
    </citation>
    <scope>NUCLEOTIDE SEQUENCE</scope>
    <source>
        <strain evidence="1">ST0316</strain>
        <plasmid evidence="1">pDAETH-1</plasmid>
    </source>
</reference>
<accession>A0ABN6RK87</accession>
<protein>
    <submittedName>
        <fullName evidence="1">Uncharacterized protein</fullName>
    </submittedName>
</protein>
<proteinExistence type="predicted"/>
<evidence type="ECO:0000313" key="2">
    <source>
        <dbReference type="Proteomes" id="UP001064971"/>
    </source>
</evidence>